<protein>
    <recommendedName>
        <fullName evidence="3">DUF4440 domain-containing protein</fullName>
    </recommendedName>
</protein>
<dbReference type="Gene3D" id="3.10.450.50">
    <property type="match status" value="1"/>
</dbReference>
<dbReference type="SUPFAM" id="SSF54427">
    <property type="entry name" value="NTF2-like"/>
    <property type="match status" value="1"/>
</dbReference>
<dbReference type="AlphaFoldDB" id="A0A2S9II66"/>
<sequence>MIDLTNKASQSVIVLHQLIEAVFHGDGSKTAELLTHFADDFVMVTPTGKSLALADVGDLFNRLTGARQGMTISIEQFNVISQRGDEVVIQYHELQQQQNNHSHRISLAVINCATQPPSWRYLQETMVTN</sequence>
<evidence type="ECO:0000313" key="2">
    <source>
        <dbReference type="Proteomes" id="UP000239181"/>
    </source>
</evidence>
<dbReference type="Proteomes" id="UP000239181">
    <property type="component" value="Unassembled WGS sequence"/>
</dbReference>
<proteinExistence type="predicted"/>
<name>A0A2S9II66_9GAMM</name>
<dbReference type="EMBL" id="PDET01000001">
    <property type="protein sequence ID" value="PRD17464.1"/>
    <property type="molecule type" value="Genomic_DNA"/>
</dbReference>
<evidence type="ECO:0000313" key="1">
    <source>
        <dbReference type="EMBL" id="PRD17464.1"/>
    </source>
</evidence>
<comment type="caution">
    <text evidence="1">The sequence shown here is derived from an EMBL/GenBank/DDBJ whole genome shotgun (WGS) entry which is preliminary data.</text>
</comment>
<gene>
    <name evidence="1" type="ORF">CQW29_02220</name>
</gene>
<dbReference type="PIRSF" id="PIRSF029394">
    <property type="entry name" value="UCP029394"/>
    <property type="match status" value="1"/>
</dbReference>
<dbReference type="RefSeq" id="WP_105591062.1">
    <property type="nucleotide sequence ID" value="NZ_PDET01000001.1"/>
</dbReference>
<dbReference type="InterPro" id="IPR032710">
    <property type="entry name" value="NTF2-like_dom_sf"/>
</dbReference>
<dbReference type="InterPro" id="IPR016918">
    <property type="entry name" value="UCP029394"/>
</dbReference>
<organism evidence="1 2">
    <name type="scientific">Pantoea coffeiphila</name>
    <dbReference type="NCBI Taxonomy" id="1465635"/>
    <lineage>
        <taxon>Bacteria</taxon>
        <taxon>Pseudomonadati</taxon>
        <taxon>Pseudomonadota</taxon>
        <taxon>Gammaproteobacteria</taxon>
        <taxon>Enterobacterales</taxon>
        <taxon>Erwiniaceae</taxon>
        <taxon>Pantoea</taxon>
    </lineage>
</organism>
<keyword evidence="2" id="KW-1185">Reference proteome</keyword>
<reference evidence="1 2" key="1">
    <citation type="submission" date="2017-10" db="EMBL/GenBank/DDBJ databases">
        <title>Draft genome of two endophytic bacteria isolated from 'guarana' Paullinia cupana (Mart.) Ducke.</title>
        <authorList>
            <person name="Siqueira K.A."/>
            <person name="Liotti R.G."/>
            <person name="Mendes T.A."/>
            <person name="Soares M.A."/>
        </authorList>
    </citation>
    <scope>NUCLEOTIDE SEQUENCE [LARGE SCALE GENOMIC DNA]</scope>
    <source>
        <strain evidence="1 2">342</strain>
    </source>
</reference>
<accession>A0A2S9II66</accession>
<dbReference type="OrthoDB" id="8912060at2"/>
<evidence type="ECO:0008006" key="3">
    <source>
        <dbReference type="Google" id="ProtNLM"/>
    </source>
</evidence>